<feature type="region of interest" description="Disordered" evidence="1">
    <location>
        <begin position="65"/>
        <end position="84"/>
    </location>
</feature>
<sequence length="97" mass="10865">MFVSRTSFIVAVENPHHPSANVRLQLGQVAKDGAQYTTSAVQWIDPDRLEMSFIRRSVVDPDQARHTDNLITAPSNDPGIFDSESAPFRLTPRRFGL</sequence>
<dbReference type="Proteomes" id="UP001501319">
    <property type="component" value="Unassembled WGS sequence"/>
</dbReference>
<keyword evidence="3" id="KW-1185">Reference proteome</keyword>
<protein>
    <submittedName>
        <fullName evidence="2">Uncharacterized protein</fullName>
    </submittedName>
</protein>
<reference evidence="2 3" key="1">
    <citation type="journal article" date="2019" name="Int. J. Syst. Evol. Microbiol.">
        <title>The Global Catalogue of Microorganisms (GCM) 10K type strain sequencing project: providing services to taxonomists for standard genome sequencing and annotation.</title>
        <authorList>
            <consortium name="The Broad Institute Genomics Platform"/>
            <consortium name="The Broad Institute Genome Sequencing Center for Infectious Disease"/>
            <person name="Wu L."/>
            <person name="Ma J."/>
        </authorList>
    </citation>
    <scope>NUCLEOTIDE SEQUENCE [LARGE SCALE GENOMIC DNA]</scope>
    <source>
        <strain evidence="2 3">JCM 14306</strain>
    </source>
</reference>
<evidence type="ECO:0000256" key="1">
    <source>
        <dbReference type="SAM" id="MobiDB-lite"/>
    </source>
</evidence>
<dbReference type="EMBL" id="BAAANE010000003">
    <property type="protein sequence ID" value="GAA1624255.1"/>
    <property type="molecule type" value="Genomic_DNA"/>
</dbReference>
<proteinExistence type="predicted"/>
<evidence type="ECO:0000313" key="3">
    <source>
        <dbReference type="Proteomes" id="UP001501319"/>
    </source>
</evidence>
<name>A0ABN2F2K1_9ACTN</name>
<gene>
    <name evidence="2" type="ORF">GCM10009744_09560</name>
</gene>
<evidence type="ECO:0000313" key="2">
    <source>
        <dbReference type="EMBL" id="GAA1624255.1"/>
    </source>
</evidence>
<accession>A0ABN2F2K1</accession>
<organism evidence="2 3">
    <name type="scientific">Kribbella alba</name>
    <dbReference type="NCBI Taxonomy" id="190197"/>
    <lineage>
        <taxon>Bacteria</taxon>
        <taxon>Bacillati</taxon>
        <taxon>Actinomycetota</taxon>
        <taxon>Actinomycetes</taxon>
        <taxon>Propionibacteriales</taxon>
        <taxon>Kribbellaceae</taxon>
        <taxon>Kribbella</taxon>
    </lineage>
</organism>
<comment type="caution">
    <text evidence="2">The sequence shown here is derived from an EMBL/GenBank/DDBJ whole genome shotgun (WGS) entry which is preliminary data.</text>
</comment>